<name>A0A381S5G4_9ZZZZ</name>
<dbReference type="AlphaFoldDB" id="A0A381S5G4"/>
<evidence type="ECO:0000313" key="1">
    <source>
        <dbReference type="EMBL" id="SUZ97467.1"/>
    </source>
</evidence>
<proteinExistence type="predicted"/>
<organism evidence="1">
    <name type="scientific">marine metagenome</name>
    <dbReference type="NCBI Taxonomy" id="408172"/>
    <lineage>
        <taxon>unclassified sequences</taxon>
        <taxon>metagenomes</taxon>
        <taxon>ecological metagenomes</taxon>
    </lineage>
</organism>
<protein>
    <submittedName>
        <fullName evidence="1">Uncharacterized protein</fullName>
    </submittedName>
</protein>
<dbReference type="EMBL" id="UINC01002512">
    <property type="protein sequence ID" value="SUZ97467.1"/>
    <property type="molecule type" value="Genomic_DNA"/>
</dbReference>
<sequence length="295" mass="30485">MMKRTLALLSFSFILLSSVQGQGWGWGSNDAVQQVDNGAMNYSNGFVVATGIGAISPLAQNPGMARATAVRAAKVDAMRNLLEAVMAITVSSETTVRGAAIENDVVKTSVEGMVRGARMRDIDGDGRGSNSDIRYLSDTSIEIEMEVHMSGISEVILPPAGYAPAPVAGGAPAPAAPAAPRPGTVTGLIVDARGLGLRPAMSPKIVDQNGGVVYGPGNFTREFAVKFGVAGYSKNLEQAQQDPRVVGNPLVVKGVGVQGANKADLVLATGDVSRVKGADSSGKFLSNCKVMILID</sequence>
<reference evidence="1" key="1">
    <citation type="submission" date="2018-05" db="EMBL/GenBank/DDBJ databases">
        <authorList>
            <person name="Lanie J.A."/>
            <person name="Ng W.-L."/>
            <person name="Kazmierczak K.M."/>
            <person name="Andrzejewski T.M."/>
            <person name="Davidsen T.M."/>
            <person name="Wayne K.J."/>
            <person name="Tettelin H."/>
            <person name="Glass J.I."/>
            <person name="Rusch D."/>
            <person name="Podicherti R."/>
            <person name="Tsui H.-C.T."/>
            <person name="Winkler M.E."/>
        </authorList>
    </citation>
    <scope>NUCLEOTIDE SEQUENCE</scope>
</reference>
<accession>A0A381S5G4</accession>
<gene>
    <name evidence="1" type="ORF">METZ01_LOCUS50321</name>
</gene>